<feature type="region of interest" description="Disordered" evidence="1">
    <location>
        <begin position="284"/>
        <end position="314"/>
    </location>
</feature>
<feature type="compositionally biased region" description="Polar residues" evidence="1">
    <location>
        <begin position="64"/>
        <end position="99"/>
    </location>
</feature>
<evidence type="ECO:0000313" key="3">
    <source>
        <dbReference type="Proteomes" id="UP000269539"/>
    </source>
</evidence>
<comment type="caution">
    <text evidence="2">The sequence shown here is derived from an EMBL/GenBank/DDBJ whole genome shotgun (WGS) entry which is preliminary data.</text>
</comment>
<dbReference type="AlphaFoldDB" id="A0A3M7EB21"/>
<feature type="compositionally biased region" description="Basic residues" evidence="1">
    <location>
        <begin position="244"/>
        <end position="256"/>
    </location>
</feature>
<accession>A0A3M7EB21</accession>
<feature type="region of interest" description="Disordered" evidence="1">
    <location>
        <begin position="201"/>
        <end position="271"/>
    </location>
</feature>
<feature type="region of interest" description="Disordered" evidence="1">
    <location>
        <begin position="1"/>
        <end position="20"/>
    </location>
</feature>
<proteinExistence type="predicted"/>
<sequence length="453" mass="50136">MPLPTNHFPRHPAFVPSATHPGQYDCIYGTVYPGMGMRHARHDSGPGGGDSFDDGYRRTYLSTRHGQSGYSSQDRPHTSPMTSSDRGNEYTGQHSSLHRSSAVRRTDSDRYRGYPDSGRLSTDSYRRAMPPINTSTSASASRYRWPLQSSSDDFESPISRRGSTFSTAWNDDRPEHGRTGSVRGHRYPVTEIVPERVRRGGGYSAALGCDDPYGNGRESFSSRRRHDQTAARQQLDSMTGFRKTIGRLLRRKKTKRPQKDRQSFSTEASPCSYRYGVPSTSHLVAPGYVSDQSTPSFTQQEPASAQTNHESSIQQVSDISYQELPYFQDLPLQYRARPQVEGRDSGSNYSNSIAEFEPDYELLPATPATSTLAIDCVATKQVSEADLKETGKATCAICKEGVPLGAIVKTHDLGVSGFRDGEVKDPACQRMGNTAGALTKNMSSQNRKDRNMV</sequence>
<evidence type="ECO:0000256" key="1">
    <source>
        <dbReference type="SAM" id="MobiDB-lite"/>
    </source>
</evidence>
<organism evidence="2 3">
    <name type="scientific">Hortaea werneckii</name>
    <name type="common">Black yeast</name>
    <name type="synonym">Cladosporium werneckii</name>
    <dbReference type="NCBI Taxonomy" id="91943"/>
    <lineage>
        <taxon>Eukaryota</taxon>
        <taxon>Fungi</taxon>
        <taxon>Dikarya</taxon>
        <taxon>Ascomycota</taxon>
        <taxon>Pezizomycotina</taxon>
        <taxon>Dothideomycetes</taxon>
        <taxon>Dothideomycetidae</taxon>
        <taxon>Mycosphaerellales</taxon>
        <taxon>Teratosphaeriaceae</taxon>
        <taxon>Hortaea</taxon>
    </lineage>
</organism>
<name>A0A3M7EB21_HORWE</name>
<protein>
    <submittedName>
        <fullName evidence="2">Uncharacterized protein</fullName>
    </submittedName>
</protein>
<dbReference type="Proteomes" id="UP000269539">
    <property type="component" value="Unassembled WGS sequence"/>
</dbReference>
<feature type="compositionally biased region" description="Polar residues" evidence="1">
    <location>
        <begin position="290"/>
        <end position="314"/>
    </location>
</feature>
<reference evidence="2 3" key="1">
    <citation type="journal article" date="2018" name="BMC Genomics">
        <title>Genomic evidence for intraspecific hybridization in a clonal and extremely halotolerant yeast.</title>
        <authorList>
            <person name="Gostincar C."/>
            <person name="Stajich J.E."/>
            <person name="Zupancic J."/>
            <person name="Zalar P."/>
            <person name="Gunde-Cimerman N."/>
        </authorList>
    </citation>
    <scope>NUCLEOTIDE SEQUENCE [LARGE SCALE GENOMIC DNA]</scope>
    <source>
        <strain evidence="2 3">EXF-10513</strain>
    </source>
</reference>
<gene>
    <name evidence="2" type="ORF">D0864_10138</name>
</gene>
<feature type="compositionally biased region" description="Basic and acidic residues" evidence="1">
    <location>
        <begin position="104"/>
        <end position="113"/>
    </location>
</feature>
<feature type="region of interest" description="Disordered" evidence="1">
    <location>
        <begin position="64"/>
        <end position="183"/>
    </location>
</feature>
<dbReference type="EMBL" id="QWIO01001336">
    <property type="protein sequence ID" value="RMY73849.1"/>
    <property type="molecule type" value="Genomic_DNA"/>
</dbReference>
<feature type="region of interest" description="Disordered" evidence="1">
    <location>
        <begin position="434"/>
        <end position="453"/>
    </location>
</feature>
<evidence type="ECO:0000313" key="2">
    <source>
        <dbReference type="EMBL" id="RMY73849.1"/>
    </source>
</evidence>